<evidence type="ECO:0000259" key="2">
    <source>
        <dbReference type="Pfam" id="PF01965"/>
    </source>
</evidence>
<evidence type="ECO:0000313" key="3">
    <source>
        <dbReference type="EMBL" id="MEN7549017.1"/>
    </source>
</evidence>
<evidence type="ECO:0000256" key="1">
    <source>
        <dbReference type="ARBA" id="ARBA00008542"/>
    </source>
</evidence>
<dbReference type="EMBL" id="JBDKWZ010000007">
    <property type="protein sequence ID" value="MEN7549017.1"/>
    <property type="molecule type" value="Genomic_DNA"/>
</dbReference>
<sequence>MSRLEGTRILTFVHNEFDDLSLWYPVLRLREEGAFVYLAGEEAGKAYYGKHGVPALTDFAFEEVDPHEYNGVLIPGGWAVDKLRRFGHVIKFVHDMDALNKTIGHFSHGGSVLISAKILNGRTVTSALSIKEDMENAGANWQDDAVVVEGNLVSSQRQPDLPKYMKTYIDCLIRNKQRGENQLTPQ</sequence>
<keyword evidence="3" id="KW-0315">Glutamine amidotransferase</keyword>
<dbReference type="Pfam" id="PF01965">
    <property type="entry name" value="DJ-1_PfpI"/>
    <property type="match status" value="1"/>
</dbReference>
<dbReference type="InterPro" id="IPR002818">
    <property type="entry name" value="DJ-1/PfpI"/>
</dbReference>
<dbReference type="PANTHER" id="PTHR42733:SF13">
    <property type="entry name" value="DJ-1_PFPI DOMAIN-CONTAINING PROTEIN"/>
    <property type="match status" value="1"/>
</dbReference>
<feature type="domain" description="DJ-1/PfpI" evidence="2">
    <location>
        <begin position="8"/>
        <end position="169"/>
    </location>
</feature>
<proteinExistence type="inferred from homology"/>
<dbReference type="SUPFAM" id="SSF52317">
    <property type="entry name" value="Class I glutamine amidotransferase-like"/>
    <property type="match status" value="1"/>
</dbReference>
<dbReference type="Proteomes" id="UP001403385">
    <property type="component" value="Unassembled WGS sequence"/>
</dbReference>
<protein>
    <submittedName>
        <fullName evidence="3">Type 1 glutamine amidotransferase domain-containing protein</fullName>
    </submittedName>
</protein>
<keyword evidence="4" id="KW-1185">Reference proteome</keyword>
<comment type="caution">
    <text evidence="3">The sequence shown here is derived from an EMBL/GenBank/DDBJ whole genome shotgun (WGS) entry which is preliminary data.</text>
</comment>
<dbReference type="RefSeq" id="WP_346821789.1">
    <property type="nucleotide sequence ID" value="NZ_JBDKWZ010000007.1"/>
</dbReference>
<evidence type="ECO:0000313" key="4">
    <source>
        <dbReference type="Proteomes" id="UP001403385"/>
    </source>
</evidence>
<dbReference type="Gene3D" id="3.40.50.880">
    <property type="match status" value="1"/>
</dbReference>
<dbReference type="PANTHER" id="PTHR42733">
    <property type="entry name" value="DJ-1 PROTEIN"/>
    <property type="match status" value="1"/>
</dbReference>
<dbReference type="AlphaFoldDB" id="A0AAW9RZ06"/>
<comment type="similarity">
    <text evidence="1">Belongs to the peptidase C56 family.</text>
</comment>
<dbReference type="PROSITE" id="PS51276">
    <property type="entry name" value="PEPTIDASE_C56_PFPI"/>
    <property type="match status" value="1"/>
</dbReference>
<dbReference type="InterPro" id="IPR006286">
    <property type="entry name" value="C56_PfpI-like"/>
</dbReference>
<dbReference type="CDD" id="cd03134">
    <property type="entry name" value="GATase1_PfpI_like"/>
    <property type="match status" value="1"/>
</dbReference>
<name>A0AAW9RZ06_9BACT</name>
<dbReference type="InterPro" id="IPR029062">
    <property type="entry name" value="Class_I_gatase-like"/>
</dbReference>
<organism evidence="3 4">
    <name type="scientific">Rapidithrix thailandica</name>
    <dbReference type="NCBI Taxonomy" id="413964"/>
    <lineage>
        <taxon>Bacteria</taxon>
        <taxon>Pseudomonadati</taxon>
        <taxon>Bacteroidota</taxon>
        <taxon>Cytophagia</taxon>
        <taxon>Cytophagales</taxon>
        <taxon>Flammeovirgaceae</taxon>
        <taxon>Rapidithrix</taxon>
    </lineage>
</organism>
<reference evidence="3 4" key="1">
    <citation type="submission" date="2024-04" db="EMBL/GenBank/DDBJ databases">
        <title>Novel genus in family Flammeovirgaceae.</title>
        <authorList>
            <person name="Nguyen T.H."/>
            <person name="Vuong T.Q."/>
            <person name="Le H."/>
            <person name="Kim S.-G."/>
        </authorList>
    </citation>
    <scope>NUCLEOTIDE SEQUENCE [LARGE SCALE GENOMIC DNA]</scope>
    <source>
        <strain evidence="3 4">JCM 23209</strain>
    </source>
</reference>
<accession>A0AAW9RZ06</accession>
<gene>
    <name evidence="3" type="ORF">AAG747_13925</name>
</gene>